<dbReference type="AlphaFoldDB" id="A0A840CA71"/>
<evidence type="ECO:0000256" key="7">
    <source>
        <dbReference type="ARBA" id="ARBA00022723"/>
    </source>
</evidence>
<keyword evidence="5" id="KW-0349">Heme</keyword>
<keyword evidence="9 13" id="KW-1133">Transmembrane helix</keyword>
<dbReference type="GO" id="GO:0009055">
    <property type="term" value="F:electron transfer activity"/>
    <property type="evidence" value="ECO:0007669"/>
    <property type="project" value="InterPro"/>
</dbReference>
<proteinExistence type="inferred from homology"/>
<evidence type="ECO:0000313" key="15">
    <source>
        <dbReference type="EMBL" id="MBB4020962.1"/>
    </source>
</evidence>
<keyword evidence="16" id="KW-1185">Reference proteome</keyword>
<dbReference type="GO" id="GO:0022904">
    <property type="term" value="P:respiratory electron transport chain"/>
    <property type="evidence" value="ECO:0007669"/>
    <property type="project" value="InterPro"/>
</dbReference>
<dbReference type="GO" id="GO:0020037">
    <property type="term" value="F:heme binding"/>
    <property type="evidence" value="ECO:0007669"/>
    <property type="project" value="TreeGrafter"/>
</dbReference>
<feature type="transmembrane region" description="Helical" evidence="13">
    <location>
        <begin position="49"/>
        <end position="70"/>
    </location>
</feature>
<dbReference type="Pfam" id="PF01292">
    <property type="entry name" value="Ni_hydr_CYTB"/>
    <property type="match status" value="1"/>
</dbReference>
<organism evidence="15 16">
    <name type="scientific">Actibacterium naphthalenivorans</name>
    <dbReference type="NCBI Taxonomy" id="1614693"/>
    <lineage>
        <taxon>Bacteria</taxon>
        <taxon>Pseudomonadati</taxon>
        <taxon>Pseudomonadota</taxon>
        <taxon>Alphaproteobacteria</taxon>
        <taxon>Rhodobacterales</taxon>
        <taxon>Roseobacteraceae</taxon>
        <taxon>Actibacterium</taxon>
    </lineage>
</organism>
<evidence type="ECO:0000256" key="5">
    <source>
        <dbReference type="ARBA" id="ARBA00022617"/>
    </source>
</evidence>
<dbReference type="Proteomes" id="UP000585681">
    <property type="component" value="Unassembled WGS sequence"/>
</dbReference>
<evidence type="ECO:0000256" key="8">
    <source>
        <dbReference type="ARBA" id="ARBA00022982"/>
    </source>
</evidence>
<evidence type="ECO:0000259" key="14">
    <source>
        <dbReference type="Pfam" id="PF01292"/>
    </source>
</evidence>
<evidence type="ECO:0000256" key="11">
    <source>
        <dbReference type="ARBA" id="ARBA00023136"/>
    </source>
</evidence>
<comment type="cofactor">
    <cofactor evidence="1">
        <name>heme b</name>
        <dbReference type="ChEBI" id="CHEBI:60344"/>
    </cofactor>
</comment>
<feature type="transmembrane region" description="Helical" evidence="13">
    <location>
        <begin position="127"/>
        <end position="150"/>
    </location>
</feature>
<protein>
    <submittedName>
        <fullName evidence="15">Cytochrome b561</fullName>
    </submittedName>
</protein>
<keyword evidence="6 13" id="KW-0812">Transmembrane</keyword>
<keyword evidence="4" id="KW-1003">Cell membrane</keyword>
<evidence type="ECO:0000256" key="13">
    <source>
        <dbReference type="SAM" id="Phobius"/>
    </source>
</evidence>
<evidence type="ECO:0000256" key="1">
    <source>
        <dbReference type="ARBA" id="ARBA00001970"/>
    </source>
</evidence>
<comment type="subcellular location">
    <subcellularLocation>
        <location evidence="2">Cell membrane</location>
        <topology evidence="2">Multi-pass membrane protein</topology>
    </subcellularLocation>
</comment>
<name>A0A840CA71_9RHOB</name>
<feature type="domain" description="Cytochrome b561 bacterial/Ni-hydrogenase" evidence="14">
    <location>
        <begin position="7"/>
        <end position="158"/>
    </location>
</feature>
<dbReference type="InterPro" id="IPR052168">
    <property type="entry name" value="Cytochrome_b561_oxidase"/>
</dbReference>
<evidence type="ECO:0000256" key="6">
    <source>
        <dbReference type="ARBA" id="ARBA00022692"/>
    </source>
</evidence>
<keyword evidence="8" id="KW-0249">Electron transport</keyword>
<evidence type="ECO:0000256" key="12">
    <source>
        <dbReference type="ARBA" id="ARBA00037975"/>
    </source>
</evidence>
<evidence type="ECO:0000256" key="10">
    <source>
        <dbReference type="ARBA" id="ARBA00023004"/>
    </source>
</evidence>
<dbReference type="GO" id="GO:0005886">
    <property type="term" value="C:plasma membrane"/>
    <property type="evidence" value="ECO:0007669"/>
    <property type="project" value="UniProtKB-SubCell"/>
</dbReference>
<keyword evidence="11 13" id="KW-0472">Membrane</keyword>
<dbReference type="PANTHER" id="PTHR30529:SF1">
    <property type="entry name" value="CYTOCHROME B561 HOMOLOG 2"/>
    <property type="match status" value="1"/>
</dbReference>
<evidence type="ECO:0000256" key="3">
    <source>
        <dbReference type="ARBA" id="ARBA00022448"/>
    </source>
</evidence>
<evidence type="ECO:0000256" key="9">
    <source>
        <dbReference type="ARBA" id="ARBA00022989"/>
    </source>
</evidence>
<feature type="transmembrane region" description="Helical" evidence="13">
    <location>
        <begin position="91"/>
        <end position="115"/>
    </location>
</feature>
<keyword evidence="3" id="KW-0813">Transport</keyword>
<dbReference type="InterPro" id="IPR011577">
    <property type="entry name" value="Cyt_b561_bac/Ni-Hgenase"/>
</dbReference>
<accession>A0A840CA71</accession>
<dbReference type="RefSeq" id="WP_054538031.1">
    <property type="nucleotide sequence ID" value="NZ_JACIEQ010000001.1"/>
</dbReference>
<evidence type="ECO:0000256" key="4">
    <source>
        <dbReference type="ARBA" id="ARBA00022475"/>
    </source>
</evidence>
<dbReference type="SUPFAM" id="SSF81342">
    <property type="entry name" value="Transmembrane di-heme cytochromes"/>
    <property type="match status" value="1"/>
</dbReference>
<evidence type="ECO:0000313" key="16">
    <source>
        <dbReference type="Proteomes" id="UP000585681"/>
    </source>
</evidence>
<keyword evidence="10" id="KW-0408">Iron</keyword>
<dbReference type="PANTHER" id="PTHR30529">
    <property type="entry name" value="CYTOCHROME B561"/>
    <property type="match status" value="1"/>
</dbReference>
<dbReference type="GO" id="GO:0046872">
    <property type="term" value="F:metal ion binding"/>
    <property type="evidence" value="ECO:0007669"/>
    <property type="project" value="UniProtKB-KW"/>
</dbReference>
<dbReference type="EMBL" id="JACIEQ010000001">
    <property type="protein sequence ID" value="MBB4020962.1"/>
    <property type="molecule type" value="Genomic_DNA"/>
</dbReference>
<comment type="caution">
    <text evidence="15">The sequence shown here is derived from an EMBL/GenBank/DDBJ whole genome shotgun (WGS) entry which is preliminary data.</text>
</comment>
<keyword evidence="7" id="KW-0479">Metal-binding</keyword>
<dbReference type="InterPro" id="IPR016174">
    <property type="entry name" value="Di-haem_cyt_TM"/>
</dbReference>
<comment type="similarity">
    <text evidence="12">Belongs to the cytochrome b561 family.</text>
</comment>
<gene>
    <name evidence="15" type="ORF">GGR17_000753</name>
</gene>
<evidence type="ECO:0000256" key="2">
    <source>
        <dbReference type="ARBA" id="ARBA00004651"/>
    </source>
</evidence>
<feature type="transmembrane region" description="Helical" evidence="13">
    <location>
        <begin position="12"/>
        <end position="29"/>
    </location>
</feature>
<reference evidence="15" key="1">
    <citation type="submission" date="2020-08" db="EMBL/GenBank/DDBJ databases">
        <title>Genomic Encyclopedia of Type Strains, Phase IV (KMG-IV): sequencing the most valuable type-strain genomes for metagenomic binning, comparative biology and taxonomic classification.</title>
        <authorList>
            <person name="Goeker M."/>
        </authorList>
    </citation>
    <scope>NUCLEOTIDE SEQUENCE [LARGE SCALE GENOMIC DNA]</scope>
    <source>
        <strain evidence="15">DSM 105040</strain>
    </source>
</reference>
<sequence>MPSPTGYSRLQIRLHWIIAALIILQYLLHESIVAAWELLEEGGTVDFSPLIASHVFGGLLVLVLALWRLVVRMQRGAPVPPEEEHPALKMAAAVIHWSFYALMIVMPITGALAWFGRVDAAAGVHSALRILLLALFLIHVVAALYHQFVLKTNVMMRMKQPEA</sequence>